<dbReference type="InterPro" id="IPR018378">
    <property type="entry name" value="C-type_lectin_CS"/>
</dbReference>
<dbReference type="InterPro" id="IPR050111">
    <property type="entry name" value="C-type_lectin/snaclec_domain"/>
</dbReference>
<dbReference type="SMART" id="SM00034">
    <property type="entry name" value="CLECT"/>
    <property type="match status" value="1"/>
</dbReference>
<dbReference type="Gene3D" id="3.10.100.10">
    <property type="entry name" value="Mannose-Binding Protein A, subunit A"/>
    <property type="match status" value="1"/>
</dbReference>
<evidence type="ECO:0000256" key="2">
    <source>
        <dbReference type="SAM" id="SignalP"/>
    </source>
</evidence>
<accession>A0A913ZBD9</accession>
<dbReference type="OMA" id="QHAWIAC"/>
<dbReference type="Proteomes" id="UP000887568">
    <property type="component" value="Unplaced"/>
</dbReference>
<dbReference type="Gene3D" id="3.50.4.10">
    <property type="entry name" value="Hepatocyte Growth Factor"/>
    <property type="match status" value="1"/>
</dbReference>
<feature type="domain" description="C-type lectin" evidence="3">
    <location>
        <begin position="40"/>
        <end position="142"/>
    </location>
</feature>
<dbReference type="RefSeq" id="XP_038049097.1">
    <property type="nucleotide sequence ID" value="XM_038193169.1"/>
</dbReference>
<dbReference type="GeneID" id="119722813"/>
<protein>
    <recommendedName>
        <fullName evidence="7">C-type lectin</fullName>
    </recommendedName>
</protein>
<reference evidence="5" key="1">
    <citation type="submission" date="2022-11" db="UniProtKB">
        <authorList>
            <consortium name="EnsemblMetazoa"/>
        </authorList>
    </citation>
    <scope>IDENTIFICATION</scope>
</reference>
<evidence type="ECO:0008006" key="7">
    <source>
        <dbReference type="Google" id="ProtNLM"/>
    </source>
</evidence>
<evidence type="ECO:0000313" key="6">
    <source>
        <dbReference type="Proteomes" id="UP000887568"/>
    </source>
</evidence>
<feature type="signal peptide" evidence="2">
    <location>
        <begin position="1"/>
        <end position="22"/>
    </location>
</feature>
<dbReference type="PROSITE" id="PS50041">
    <property type="entry name" value="C_TYPE_LECTIN_2"/>
    <property type="match status" value="1"/>
</dbReference>
<dbReference type="PROSITE" id="PS50948">
    <property type="entry name" value="PAN"/>
    <property type="match status" value="1"/>
</dbReference>
<name>A0A913ZBD9_PATMI</name>
<dbReference type="PANTHER" id="PTHR22803">
    <property type="entry name" value="MANNOSE, PHOSPHOLIPASE, LECTIN RECEPTOR RELATED"/>
    <property type="match status" value="1"/>
</dbReference>
<dbReference type="Pfam" id="PF00059">
    <property type="entry name" value="Lectin_C"/>
    <property type="match status" value="1"/>
</dbReference>
<keyword evidence="6" id="KW-1185">Reference proteome</keyword>
<evidence type="ECO:0000256" key="1">
    <source>
        <dbReference type="ARBA" id="ARBA00023157"/>
    </source>
</evidence>
<dbReference type="InterPro" id="IPR016187">
    <property type="entry name" value="CTDL_fold"/>
</dbReference>
<dbReference type="InterPro" id="IPR003609">
    <property type="entry name" value="Pan_app"/>
</dbReference>
<evidence type="ECO:0000313" key="5">
    <source>
        <dbReference type="EnsemblMetazoa" id="XP_038049097.1"/>
    </source>
</evidence>
<dbReference type="SUPFAM" id="SSF57414">
    <property type="entry name" value="Hairpin loop containing domain-like"/>
    <property type="match status" value="1"/>
</dbReference>
<dbReference type="Pfam" id="PF00024">
    <property type="entry name" value="PAN_1"/>
    <property type="match status" value="1"/>
</dbReference>
<dbReference type="SUPFAM" id="SSF56436">
    <property type="entry name" value="C-type lectin-like"/>
    <property type="match status" value="1"/>
</dbReference>
<dbReference type="EnsemblMetazoa" id="XM_038193169.1">
    <property type="protein sequence ID" value="XP_038049097.1"/>
    <property type="gene ID" value="LOC119722813"/>
</dbReference>
<dbReference type="InterPro" id="IPR001304">
    <property type="entry name" value="C-type_lectin-like"/>
</dbReference>
<organism evidence="5 6">
    <name type="scientific">Patiria miniata</name>
    <name type="common">Bat star</name>
    <name type="synonym">Asterina miniata</name>
    <dbReference type="NCBI Taxonomy" id="46514"/>
    <lineage>
        <taxon>Eukaryota</taxon>
        <taxon>Metazoa</taxon>
        <taxon>Echinodermata</taxon>
        <taxon>Eleutherozoa</taxon>
        <taxon>Asterozoa</taxon>
        <taxon>Asteroidea</taxon>
        <taxon>Valvatacea</taxon>
        <taxon>Valvatida</taxon>
        <taxon>Asterinidae</taxon>
        <taxon>Patiria</taxon>
    </lineage>
</organism>
<feature type="domain" description="Apple" evidence="4">
    <location>
        <begin position="151"/>
        <end position="236"/>
    </location>
</feature>
<keyword evidence="2" id="KW-0732">Signal</keyword>
<feature type="chain" id="PRO_5037172298" description="C-type lectin" evidence="2">
    <location>
        <begin position="23"/>
        <end position="241"/>
    </location>
</feature>
<proteinExistence type="predicted"/>
<dbReference type="InterPro" id="IPR016186">
    <property type="entry name" value="C-type_lectin-like/link_sf"/>
</dbReference>
<evidence type="ECO:0000259" key="3">
    <source>
        <dbReference type="PROSITE" id="PS50041"/>
    </source>
</evidence>
<dbReference type="PROSITE" id="PS00615">
    <property type="entry name" value="C_TYPE_LECTIN_1"/>
    <property type="match status" value="1"/>
</dbReference>
<keyword evidence="1" id="KW-1015">Disulfide bond</keyword>
<sequence>MMAGCTFLVGLVLAVFVGRASCLSCGDTSGGICPPGWQNWGESCFAITTYSLNWYDSADRCRQLGGKLAAPRSAEENAFVSGLIGPQHAWIACNDLEEEGKWLCDENRWYRNWQGGQPDDDLQRQDCAHMIRYSGQWGDDYCPYYRLVAVCKRRVAVNSRLLRSWRLLSACLIGHVLSEYPISSLDHCAWLCSQDPGCRSFNVVHRGYGEKLCQLNSATRHDVDSPQFHVGKKGVCIYGEK</sequence>
<evidence type="ECO:0000259" key="4">
    <source>
        <dbReference type="PROSITE" id="PS50948"/>
    </source>
</evidence>
<dbReference type="OrthoDB" id="6072551at2759"/>
<dbReference type="AlphaFoldDB" id="A0A913ZBD9"/>